<dbReference type="EMBL" id="JBBNAG010000005">
    <property type="protein sequence ID" value="KAK9132920.1"/>
    <property type="molecule type" value="Genomic_DNA"/>
</dbReference>
<protein>
    <submittedName>
        <fullName evidence="1">Uncharacterized protein</fullName>
    </submittedName>
</protein>
<evidence type="ECO:0000313" key="2">
    <source>
        <dbReference type="Proteomes" id="UP001419268"/>
    </source>
</evidence>
<gene>
    <name evidence="1" type="ORF">Scep_012448</name>
</gene>
<sequence length="53" mass="5767">MSSSYAFIPLGRFQSKWYDSCASGSSILAMPNEMLGHILLPAPNGMCSKLFPL</sequence>
<organism evidence="1 2">
    <name type="scientific">Stephania cephalantha</name>
    <dbReference type="NCBI Taxonomy" id="152367"/>
    <lineage>
        <taxon>Eukaryota</taxon>
        <taxon>Viridiplantae</taxon>
        <taxon>Streptophyta</taxon>
        <taxon>Embryophyta</taxon>
        <taxon>Tracheophyta</taxon>
        <taxon>Spermatophyta</taxon>
        <taxon>Magnoliopsida</taxon>
        <taxon>Ranunculales</taxon>
        <taxon>Menispermaceae</taxon>
        <taxon>Menispermoideae</taxon>
        <taxon>Cissampelideae</taxon>
        <taxon>Stephania</taxon>
    </lineage>
</organism>
<evidence type="ECO:0000313" key="1">
    <source>
        <dbReference type="EMBL" id="KAK9132920.1"/>
    </source>
</evidence>
<reference evidence="1 2" key="1">
    <citation type="submission" date="2024-01" db="EMBL/GenBank/DDBJ databases">
        <title>Genome assemblies of Stephania.</title>
        <authorList>
            <person name="Yang L."/>
        </authorList>
    </citation>
    <scope>NUCLEOTIDE SEQUENCE [LARGE SCALE GENOMIC DNA]</scope>
    <source>
        <strain evidence="1">JXDWG</strain>
        <tissue evidence="1">Leaf</tissue>
    </source>
</reference>
<proteinExistence type="predicted"/>
<comment type="caution">
    <text evidence="1">The sequence shown here is derived from an EMBL/GenBank/DDBJ whole genome shotgun (WGS) entry which is preliminary data.</text>
</comment>
<dbReference type="AlphaFoldDB" id="A0AAP0JFZ5"/>
<keyword evidence="2" id="KW-1185">Reference proteome</keyword>
<accession>A0AAP0JFZ5</accession>
<name>A0AAP0JFZ5_9MAGN</name>
<dbReference type="Proteomes" id="UP001419268">
    <property type="component" value="Unassembled WGS sequence"/>
</dbReference>